<proteinExistence type="predicted"/>
<keyword evidence="1" id="KW-0812">Transmembrane</keyword>
<keyword evidence="1" id="KW-1133">Transmembrane helix</keyword>
<dbReference type="AlphaFoldDB" id="A0A1D3JDV4"/>
<evidence type="ECO:0000313" key="2">
    <source>
        <dbReference type="EMBL" id="SBT83817.1"/>
    </source>
</evidence>
<dbReference type="VEuPathDB" id="PlasmoDB:PocGH01_00151200"/>
<keyword evidence="3" id="KW-1185">Reference proteome</keyword>
<dbReference type="OrthoDB" id="382024at2759"/>
<dbReference type="EMBL" id="FLRI01000219">
    <property type="protein sequence ID" value="SBT83817.1"/>
    <property type="molecule type" value="Genomic_DNA"/>
</dbReference>
<evidence type="ECO:0000313" key="3">
    <source>
        <dbReference type="Proteomes" id="UP000242942"/>
    </source>
</evidence>
<feature type="transmembrane region" description="Helical" evidence="1">
    <location>
        <begin position="29"/>
        <end position="50"/>
    </location>
</feature>
<dbReference type="Proteomes" id="UP000242942">
    <property type="component" value="Unassembled WGS sequence"/>
</dbReference>
<accession>A0A1D3JDV4</accession>
<keyword evidence="1" id="KW-0472">Membrane</keyword>
<evidence type="ECO:0008006" key="4">
    <source>
        <dbReference type="Google" id="ProtNLM"/>
    </source>
</evidence>
<sequence>MEKSCNNIDESSIPEDKENVVKYPSTNKIITLHPFIKLFTYVLFICALFYSNNGTFHKSRYNKNNLTKKVKFNSGRLLGHCKNHVTIYPPFERNLYKHMLHGRKSFNMKDQLEINVEAFKLMDEKLKAYELNKNVSKEPYMEIKQSEQYTDAIGEEEKEALKKYLDAYLEDEIHLKNIHDFMQQTENCRRHYVPMKYSWHKRKIIIEKAVRKFVTSLKHRMKKLITNFNHIYSLMVLFFLTILRKKKIFFLNSYMNKLNTFIL</sequence>
<reference evidence="2 3" key="1">
    <citation type="submission" date="2016-06" db="EMBL/GenBank/DDBJ databases">
        <authorList>
            <consortium name="Pathogen Informatics"/>
        </authorList>
    </citation>
    <scope>NUCLEOTIDE SEQUENCE [LARGE SCALE GENOMIC DNA]</scope>
    <source>
        <strain evidence="2">PocGH01</strain>
    </source>
</reference>
<evidence type="ECO:0000256" key="1">
    <source>
        <dbReference type="SAM" id="Phobius"/>
    </source>
</evidence>
<feature type="transmembrane region" description="Helical" evidence="1">
    <location>
        <begin position="224"/>
        <end position="243"/>
    </location>
</feature>
<organism evidence="2 3">
    <name type="scientific">Plasmodium ovale</name>
    <name type="common">malaria parasite P. ovale</name>
    <dbReference type="NCBI Taxonomy" id="36330"/>
    <lineage>
        <taxon>Eukaryota</taxon>
        <taxon>Sar</taxon>
        <taxon>Alveolata</taxon>
        <taxon>Apicomplexa</taxon>
        <taxon>Aconoidasida</taxon>
        <taxon>Haemosporida</taxon>
        <taxon>Plasmodiidae</taxon>
        <taxon>Plasmodium</taxon>
        <taxon>Plasmodium (Plasmodium)</taxon>
    </lineage>
</organism>
<name>A0A1D3JDV4_PLAOA</name>
<protein>
    <recommendedName>
        <fullName evidence="4">Plasmodium RESA N-terminal domain-containing protein</fullName>
    </recommendedName>
</protein>
<gene>
    <name evidence="2" type="primary">PocGH01_00151200</name>
    <name evidence="2" type="ORF">POCGH01_00151200</name>
</gene>